<dbReference type="SUPFAM" id="SSF56645">
    <property type="entry name" value="Acyl-CoA dehydrogenase NM domain-like"/>
    <property type="match status" value="1"/>
</dbReference>
<evidence type="ECO:0000256" key="6">
    <source>
        <dbReference type="RuleBase" id="RU362125"/>
    </source>
</evidence>
<dbReference type="AlphaFoldDB" id="A0A5B0E162"/>
<evidence type="ECO:0000256" key="3">
    <source>
        <dbReference type="ARBA" id="ARBA00022630"/>
    </source>
</evidence>
<keyword evidence="4 6" id="KW-0274">FAD</keyword>
<dbReference type="InterPro" id="IPR009100">
    <property type="entry name" value="AcylCoA_DH/oxidase_NM_dom_sf"/>
</dbReference>
<comment type="cofactor">
    <cofactor evidence="1 6">
        <name>FAD</name>
        <dbReference type="ChEBI" id="CHEBI:57692"/>
    </cofactor>
</comment>
<evidence type="ECO:0000256" key="5">
    <source>
        <dbReference type="ARBA" id="ARBA00023002"/>
    </source>
</evidence>
<dbReference type="InterPro" id="IPR052161">
    <property type="entry name" value="Mycobact_Acyl-CoA_DH"/>
</dbReference>
<dbReference type="Pfam" id="PF00441">
    <property type="entry name" value="Acyl-CoA_dh_1"/>
    <property type="match status" value="1"/>
</dbReference>
<dbReference type="RefSeq" id="WP_149621148.1">
    <property type="nucleotide sequence ID" value="NZ_VOBL01000044.1"/>
</dbReference>
<dbReference type="GO" id="GO:0005886">
    <property type="term" value="C:plasma membrane"/>
    <property type="evidence" value="ECO:0007669"/>
    <property type="project" value="TreeGrafter"/>
</dbReference>
<dbReference type="Pfam" id="PF02770">
    <property type="entry name" value="Acyl-CoA_dh_M"/>
    <property type="match status" value="1"/>
</dbReference>
<reference evidence="10 11" key="1">
    <citation type="submission" date="2019-07" db="EMBL/GenBank/DDBJ databases">
        <title>Analysis of the biochemical properties, biological activity and biotechnological potential of siderophores and biosurfactants produced by Antarctic psychrotolerant bacteria.</title>
        <authorList>
            <person name="Styczynski M."/>
            <person name="Krucon T."/>
            <person name="Decewicz P."/>
            <person name="Dziewit L."/>
        </authorList>
    </citation>
    <scope>NUCLEOTIDE SEQUENCE [LARGE SCALE GENOMIC DNA]</scope>
    <source>
        <strain evidence="10 11">ANT_H27</strain>
    </source>
</reference>
<feature type="domain" description="Acyl-CoA oxidase/dehydrogenase middle" evidence="8">
    <location>
        <begin position="125"/>
        <end position="215"/>
    </location>
</feature>
<evidence type="ECO:0000256" key="2">
    <source>
        <dbReference type="ARBA" id="ARBA00009347"/>
    </source>
</evidence>
<evidence type="ECO:0000256" key="4">
    <source>
        <dbReference type="ARBA" id="ARBA00022827"/>
    </source>
</evidence>
<comment type="similarity">
    <text evidence="2 6">Belongs to the acyl-CoA dehydrogenase family.</text>
</comment>
<evidence type="ECO:0000313" key="11">
    <source>
        <dbReference type="Proteomes" id="UP000323856"/>
    </source>
</evidence>
<dbReference type="GO" id="GO:0050660">
    <property type="term" value="F:flavin adenine dinucleotide binding"/>
    <property type="evidence" value="ECO:0007669"/>
    <property type="project" value="InterPro"/>
</dbReference>
<dbReference type="EMBL" id="VOBL01000044">
    <property type="protein sequence ID" value="KAA0972754.1"/>
    <property type="molecule type" value="Genomic_DNA"/>
</dbReference>
<evidence type="ECO:0000313" key="10">
    <source>
        <dbReference type="EMBL" id="KAA0972754.1"/>
    </source>
</evidence>
<keyword evidence="3 6" id="KW-0285">Flavoprotein</keyword>
<keyword evidence="5 6" id="KW-0560">Oxidoreductase</keyword>
<dbReference type="InterPro" id="IPR013786">
    <property type="entry name" value="AcylCoA_DH/ox_N"/>
</dbReference>
<dbReference type="InterPro" id="IPR037069">
    <property type="entry name" value="AcylCoA_DH/ox_N_sf"/>
</dbReference>
<sequence length="393" mass="42481">MHLRSSSEITNLRAELRSYFANLLTDEVRAGLRGEGEAGGPVHTAIQTQMGRDGWLGIGWPTEYGGQGMGPDAQFVFYDEAYRAEAPIPMITLTTVGPTLMSQGTQEQKDYFLPKILAGECIFSIGYTEAEAGTDLASLTTRAVREGDEYVIRGSKVFTSGGDGADWIWLAARTAPDAPKHKGISLILVPPTAPGFSVTPIHTVGGLSTTATYYDDVRVPVTNVVGKENEGWQMITTQLNHERVGLAAYSGICEGLLDDVRAWVVEQQTAEGKPLSAEPWVRHLLATSTARLRAMRLMNWKLVETTTRGALDPGSASAAKVFATETVVDVYRSLLEVVGTGASRITNAPWRFDSGRLALMNLSGQINTFGGGVAEVQREIVAWTTLGMARKAR</sequence>
<dbReference type="Proteomes" id="UP000323856">
    <property type="component" value="Unassembled WGS sequence"/>
</dbReference>
<dbReference type="SUPFAM" id="SSF47203">
    <property type="entry name" value="Acyl-CoA dehydrogenase C-terminal domain-like"/>
    <property type="match status" value="1"/>
</dbReference>
<gene>
    <name evidence="10" type="ORF">FQ154_20380</name>
</gene>
<dbReference type="Gene3D" id="1.10.540.10">
    <property type="entry name" value="Acyl-CoA dehydrogenase/oxidase, N-terminal domain"/>
    <property type="match status" value="1"/>
</dbReference>
<evidence type="ECO:0000259" key="9">
    <source>
        <dbReference type="Pfam" id="PF02771"/>
    </source>
</evidence>
<dbReference type="GO" id="GO:0016627">
    <property type="term" value="F:oxidoreductase activity, acting on the CH-CH group of donors"/>
    <property type="evidence" value="ECO:0007669"/>
    <property type="project" value="InterPro"/>
</dbReference>
<proteinExistence type="inferred from homology"/>
<protein>
    <submittedName>
        <fullName evidence="10">Acyl-CoA dehydrogenase</fullName>
    </submittedName>
</protein>
<comment type="caution">
    <text evidence="10">The sequence shown here is derived from an EMBL/GenBank/DDBJ whole genome shotgun (WGS) entry which is preliminary data.</text>
</comment>
<organism evidence="10 11">
    <name type="scientific">Paeniglutamicibacter gangotriensis</name>
    <dbReference type="NCBI Taxonomy" id="254787"/>
    <lineage>
        <taxon>Bacteria</taxon>
        <taxon>Bacillati</taxon>
        <taxon>Actinomycetota</taxon>
        <taxon>Actinomycetes</taxon>
        <taxon>Micrococcales</taxon>
        <taxon>Micrococcaceae</taxon>
        <taxon>Paeniglutamicibacter</taxon>
    </lineage>
</organism>
<dbReference type="InterPro" id="IPR006091">
    <property type="entry name" value="Acyl-CoA_Oxase/DH_mid-dom"/>
</dbReference>
<evidence type="ECO:0000259" key="7">
    <source>
        <dbReference type="Pfam" id="PF00441"/>
    </source>
</evidence>
<dbReference type="InterPro" id="IPR009075">
    <property type="entry name" value="AcylCo_DH/oxidase_C"/>
</dbReference>
<name>A0A5B0E162_9MICC</name>
<dbReference type="Pfam" id="PF02771">
    <property type="entry name" value="Acyl-CoA_dh_N"/>
    <property type="match status" value="1"/>
</dbReference>
<dbReference type="Gene3D" id="2.40.110.10">
    <property type="entry name" value="Butyryl-CoA Dehydrogenase, subunit A, domain 2"/>
    <property type="match status" value="1"/>
</dbReference>
<feature type="domain" description="Acyl-CoA dehydrogenase/oxidase N-terminal" evidence="9">
    <location>
        <begin position="12"/>
        <end position="120"/>
    </location>
</feature>
<feature type="domain" description="Acyl-CoA dehydrogenase/oxidase C-terminal" evidence="7">
    <location>
        <begin position="229"/>
        <end position="382"/>
    </location>
</feature>
<dbReference type="OrthoDB" id="2769798at2"/>
<dbReference type="Gene3D" id="1.20.140.10">
    <property type="entry name" value="Butyryl-CoA Dehydrogenase, subunit A, domain 3"/>
    <property type="match status" value="1"/>
</dbReference>
<accession>A0A5B0E162</accession>
<dbReference type="PANTHER" id="PTHR43292">
    <property type="entry name" value="ACYL-COA DEHYDROGENASE"/>
    <property type="match status" value="1"/>
</dbReference>
<evidence type="ECO:0000256" key="1">
    <source>
        <dbReference type="ARBA" id="ARBA00001974"/>
    </source>
</evidence>
<dbReference type="PANTHER" id="PTHR43292:SF3">
    <property type="entry name" value="ACYL-COA DEHYDROGENASE FADE29"/>
    <property type="match status" value="1"/>
</dbReference>
<evidence type="ECO:0000259" key="8">
    <source>
        <dbReference type="Pfam" id="PF02770"/>
    </source>
</evidence>
<dbReference type="InterPro" id="IPR036250">
    <property type="entry name" value="AcylCo_DH-like_C"/>
</dbReference>
<dbReference type="InterPro" id="IPR046373">
    <property type="entry name" value="Acyl-CoA_Oxase/DH_mid-dom_sf"/>
</dbReference>